<evidence type="ECO:0000256" key="7">
    <source>
        <dbReference type="ARBA" id="ARBA00023053"/>
    </source>
</evidence>
<dbReference type="InterPro" id="IPR020903">
    <property type="entry name" value="ENaC_CS"/>
</dbReference>
<dbReference type="OrthoDB" id="5874059at2759"/>
<evidence type="ECO:0000256" key="4">
    <source>
        <dbReference type="ARBA" id="ARBA00022461"/>
    </source>
</evidence>
<evidence type="ECO:0000256" key="12">
    <source>
        <dbReference type="ARBA" id="ARBA00023303"/>
    </source>
</evidence>
<evidence type="ECO:0000256" key="5">
    <source>
        <dbReference type="ARBA" id="ARBA00022692"/>
    </source>
</evidence>
<dbReference type="PANTHER" id="PTHR11690">
    <property type="entry name" value="AMILORIDE-SENSITIVE SODIUM CHANNEL-RELATED"/>
    <property type="match status" value="1"/>
</dbReference>
<dbReference type="AlphaFoldDB" id="A0A2A2KKI7"/>
<keyword evidence="12 13" id="KW-0407">Ion channel</keyword>
<keyword evidence="5 13" id="KW-0812">Transmembrane</keyword>
<evidence type="ECO:0000256" key="10">
    <source>
        <dbReference type="ARBA" id="ARBA00023180"/>
    </source>
</evidence>
<gene>
    <name evidence="14" type="ORF">WR25_07939</name>
</gene>
<dbReference type="STRING" id="2018661.A0A2A2KKI7"/>
<keyword evidence="3 13" id="KW-0813">Transport</keyword>
<dbReference type="EMBL" id="LIAE01008340">
    <property type="protein sequence ID" value="PAV74382.1"/>
    <property type="molecule type" value="Genomic_DNA"/>
</dbReference>
<evidence type="ECO:0000256" key="3">
    <source>
        <dbReference type="ARBA" id="ARBA00022448"/>
    </source>
</evidence>
<evidence type="ECO:0000256" key="1">
    <source>
        <dbReference type="ARBA" id="ARBA00004141"/>
    </source>
</evidence>
<dbReference type="PROSITE" id="PS01206">
    <property type="entry name" value="ASC"/>
    <property type="match status" value="1"/>
</dbReference>
<keyword evidence="8 13" id="KW-0406">Ion transport</keyword>
<evidence type="ECO:0000256" key="6">
    <source>
        <dbReference type="ARBA" id="ARBA00022989"/>
    </source>
</evidence>
<dbReference type="Gene3D" id="2.60.470.10">
    <property type="entry name" value="Acid-sensing ion channels like domains"/>
    <property type="match status" value="1"/>
</dbReference>
<keyword evidence="15" id="KW-1185">Reference proteome</keyword>
<evidence type="ECO:0000313" key="14">
    <source>
        <dbReference type="EMBL" id="PAV74382.1"/>
    </source>
</evidence>
<evidence type="ECO:0000256" key="11">
    <source>
        <dbReference type="ARBA" id="ARBA00023201"/>
    </source>
</evidence>
<dbReference type="Proteomes" id="UP000218231">
    <property type="component" value="Unassembled WGS sequence"/>
</dbReference>
<dbReference type="Pfam" id="PF00858">
    <property type="entry name" value="ASC"/>
    <property type="match status" value="1"/>
</dbReference>
<dbReference type="EMBL" id="LIAE01008340">
    <property type="protein sequence ID" value="PAV74384.1"/>
    <property type="molecule type" value="Genomic_DNA"/>
</dbReference>
<keyword evidence="6" id="KW-1133">Transmembrane helix</keyword>
<evidence type="ECO:0000256" key="8">
    <source>
        <dbReference type="ARBA" id="ARBA00023065"/>
    </source>
</evidence>
<dbReference type="EMBL" id="LIAE01008340">
    <property type="protein sequence ID" value="PAV74383.1"/>
    <property type="molecule type" value="Genomic_DNA"/>
</dbReference>
<protein>
    <submittedName>
        <fullName evidence="14">Uncharacterized protein</fullName>
    </submittedName>
</protein>
<keyword evidence="4 13" id="KW-0894">Sodium channel</keyword>
<proteinExistence type="inferred from homology"/>
<evidence type="ECO:0000256" key="2">
    <source>
        <dbReference type="ARBA" id="ARBA00007193"/>
    </source>
</evidence>
<dbReference type="GO" id="GO:0005886">
    <property type="term" value="C:plasma membrane"/>
    <property type="evidence" value="ECO:0007669"/>
    <property type="project" value="TreeGrafter"/>
</dbReference>
<dbReference type="PANTHER" id="PTHR11690:SF153">
    <property type="entry name" value="AMILORIDE-SENSITIVE SODIUM CHANNEL"/>
    <property type="match status" value="1"/>
</dbReference>
<organism evidence="14 15">
    <name type="scientific">Diploscapter pachys</name>
    <dbReference type="NCBI Taxonomy" id="2018661"/>
    <lineage>
        <taxon>Eukaryota</taxon>
        <taxon>Metazoa</taxon>
        <taxon>Ecdysozoa</taxon>
        <taxon>Nematoda</taxon>
        <taxon>Chromadorea</taxon>
        <taxon>Rhabditida</taxon>
        <taxon>Rhabditina</taxon>
        <taxon>Rhabditomorpha</taxon>
        <taxon>Rhabditoidea</taxon>
        <taxon>Rhabditidae</taxon>
        <taxon>Diploscapter</taxon>
    </lineage>
</organism>
<dbReference type="InterPro" id="IPR001873">
    <property type="entry name" value="ENaC"/>
</dbReference>
<comment type="similarity">
    <text evidence="2 13">Belongs to the amiloride-sensitive sodium channel (TC 1.A.6) family.</text>
</comment>
<dbReference type="GO" id="GO:0015280">
    <property type="term" value="F:ligand-gated sodium channel activity"/>
    <property type="evidence" value="ECO:0007669"/>
    <property type="project" value="TreeGrafter"/>
</dbReference>
<comment type="subcellular location">
    <subcellularLocation>
        <location evidence="1">Membrane</location>
        <topology evidence="1">Multi-pass membrane protein</topology>
    </subcellularLocation>
</comment>
<keyword evidence="7" id="KW-0915">Sodium</keyword>
<keyword evidence="9" id="KW-0472">Membrane</keyword>
<reference evidence="14 15" key="1">
    <citation type="journal article" date="2017" name="Curr. Biol.">
        <title>Genome architecture and evolution of a unichromosomal asexual nematode.</title>
        <authorList>
            <person name="Fradin H."/>
            <person name="Zegar C."/>
            <person name="Gutwein M."/>
            <person name="Lucas J."/>
            <person name="Kovtun M."/>
            <person name="Corcoran D."/>
            <person name="Baugh L.R."/>
            <person name="Kiontke K."/>
            <person name="Gunsalus K."/>
            <person name="Fitch D.H."/>
            <person name="Piano F."/>
        </authorList>
    </citation>
    <scope>NUCLEOTIDE SEQUENCE [LARGE SCALE GENOMIC DNA]</scope>
    <source>
        <strain evidence="14">PF1309</strain>
    </source>
</reference>
<evidence type="ECO:0000256" key="13">
    <source>
        <dbReference type="RuleBase" id="RU000679"/>
    </source>
</evidence>
<keyword evidence="11 13" id="KW-0739">Sodium transport</keyword>
<evidence type="ECO:0000313" key="15">
    <source>
        <dbReference type="Proteomes" id="UP000218231"/>
    </source>
</evidence>
<evidence type="ECO:0000256" key="9">
    <source>
        <dbReference type="ARBA" id="ARBA00023136"/>
    </source>
</evidence>
<accession>A0A2A2KKI7</accession>
<keyword evidence="10" id="KW-0325">Glycoprotein</keyword>
<dbReference type="PRINTS" id="PR01078">
    <property type="entry name" value="AMINACHANNEL"/>
</dbReference>
<name>A0A2A2KKI7_9BILA</name>
<sequence>MVTICHLNPWRADTVGGIDADMKKLMDAYVDASGNYPAESNYNFPNGLTGSRQSQAMAWMLLYAERLKSEHAEDPQIAYSYDDLVISCTYNADTCNITDFDEYYNPSYGICQQFNVKGDYLSSRAGPLYGLRMVIKTNQSTYLPWIESSGVILSINSQGEMPFPDVMGYFAPPGTASSLGVRYVSTSRMSKPYGDCTLETELMTTQYSGIYSMEACFRSCLQDKIIAQCGCYDPAYSHAENDTSTPSCDGYGTPLNNLNCIDSINNADSSDFNLLTECDCPQPCDTNTYGVTVSTAQWPSNAYTVIESICYLKIQYL</sequence>
<comment type="caution">
    <text evidence="14">The sequence shown here is derived from an EMBL/GenBank/DDBJ whole genome shotgun (WGS) entry which is preliminary data.</text>
</comment>